<organism evidence="1 2">
    <name type="scientific">Erinaceus europaeus</name>
    <name type="common">Western European hedgehog</name>
    <dbReference type="NCBI Taxonomy" id="9365"/>
    <lineage>
        <taxon>Eukaryota</taxon>
        <taxon>Metazoa</taxon>
        <taxon>Chordata</taxon>
        <taxon>Craniata</taxon>
        <taxon>Vertebrata</taxon>
        <taxon>Euteleostomi</taxon>
        <taxon>Mammalia</taxon>
        <taxon>Eutheria</taxon>
        <taxon>Laurasiatheria</taxon>
        <taxon>Eulipotyphla</taxon>
        <taxon>Erinaceidae</taxon>
        <taxon>Erinaceinae</taxon>
        <taxon>Erinaceus</taxon>
    </lineage>
</organism>
<dbReference type="RefSeq" id="XP_060053311.1">
    <property type="nucleotide sequence ID" value="XM_060197328.1"/>
</dbReference>
<evidence type="ECO:0000313" key="1">
    <source>
        <dbReference type="Proteomes" id="UP001652624"/>
    </source>
</evidence>
<keyword evidence="1" id="KW-1185">Reference proteome</keyword>
<dbReference type="Proteomes" id="UP001652624">
    <property type="component" value="Chromosome 9"/>
</dbReference>
<evidence type="ECO:0000313" key="2">
    <source>
        <dbReference type="RefSeq" id="XP_060053311.1"/>
    </source>
</evidence>
<protein>
    <submittedName>
        <fullName evidence="2">Leukotriene C4 synthase isoform X4</fullName>
    </submittedName>
</protein>
<name>A0ABM3XWW4_ERIEU</name>
<accession>A0ABM3XWW4</accession>
<sequence>MRLQGRMAGWHGPPSWDLSGLASSAEVSLLLPPLTRTTSNWCGPKGEVAEGHTKLKWPVGVPSQVAPVARDPHQTLGTPPRGAGRAATGPALGRLGCKPGLISCQQCLAAAMKDEVALLATVTLLGVLLQAYFSLQVRRPCAVWPTSSRASATSRATRAPRNTGWPRCTRARVRSGC</sequence>
<proteinExistence type="predicted"/>
<gene>
    <name evidence="2" type="primary">LTC4S</name>
</gene>
<reference evidence="2" key="1">
    <citation type="submission" date="2025-08" db="UniProtKB">
        <authorList>
            <consortium name="RefSeq"/>
        </authorList>
    </citation>
    <scope>IDENTIFICATION</scope>
</reference>
<dbReference type="GeneID" id="103117113"/>